<keyword evidence="3" id="KW-1185">Reference proteome</keyword>
<organism evidence="2 3">
    <name type="scientific">Panicum miliaceum</name>
    <name type="common">Proso millet</name>
    <name type="synonym">Broomcorn millet</name>
    <dbReference type="NCBI Taxonomy" id="4540"/>
    <lineage>
        <taxon>Eukaryota</taxon>
        <taxon>Viridiplantae</taxon>
        <taxon>Streptophyta</taxon>
        <taxon>Embryophyta</taxon>
        <taxon>Tracheophyta</taxon>
        <taxon>Spermatophyta</taxon>
        <taxon>Magnoliopsida</taxon>
        <taxon>Liliopsida</taxon>
        <taxon>Poales</taxon>
        <taxon>Poaceae</taxon>
        <taxon>PACMAD clade</taxon>
        <taxon>Panicoideae</taxon>
        <taxon>Panicodae</taxon>
        <taxon>Paniceae</taxon>
        <taxon>Panicinae</taxon>
        <taxon>Panicum</taxon>
        <taxon>Panicum sect. Panicum</taxon>
    </lineage>
</organism>
<proteinExistence type="predicted"/>
<dbReference type="Proteomes" id="UP000275267">
    <property type="component" value="Unassembled WGS sequence"/>
</dbReference>
<accession>A0A3L6T5B3</accession>
<feature type="compositionally biased region" description="Pro residues" evidence="1">
    <location>
        <begin position="9"/>
        <end position="25"/>
    </location>
</feature>
<dbReference type="PANTHER" id="PTHR35726">
    <property type="entry name" value="GLUTAMIC ACID-RICH PROTEIN-LIKE"/>
    <property type="match status" value="1"/>
</dbReference>
<protein>
    <submittedName>
        <fullName evidence="2">Uncharacterized protein</fullName>
    </submittedName>
</protein>
<feature type="compositionally biased region" description="Low complexity" evidence="1">
    <location>
        <begin position="75"/>
        <end position="85"/>
    </location>
</feature>
<dbReference type="EMBL" id="PQIB02000003">
    <property type="protein sequence ID" value="RLN31086.1"/>
    <property type="molecule type" value="Genomic_DNA"/>
</dbReference>
<sequence>MDCAHHQPRPTPDPEPSPAPAPPTAAPQETTGDSESDTTVSALLAGDHPSVPGRYDDEDDAESCSGGDSGRGLCSGATSAAAAGDGSDGDDDDVGAERGEAEVDSRMAVPWWRRMAVEGAAAAHDDGGCCAPAAEGGAVAGAGGHAAESNVLFWEACIAHGY</sequence>
<dbReference type="PANTHER" id="PTHR35726:SF4">
    <property type="entry name" value="GLUTAMIC ACID-RICH PROTEIN-LIKE"/>
    <property type="match status" value="1"/>
</dbReference>
<evidence type="ECO:0000313" key="3">
    <source>
        <dbReference type="Proteomes" id="UP000275267"/>
    </source>
</evidence>
<gene>
    <name evidence="2" type="ORF">C2845_PM05G12270</name>
</gene>
<feature type="region of interest" description="Disordered" evidence="1">
    <location>
        <begin position="1"/>
        <end position="103"/>
    </location>
</feature>
<name>A0A3L6T5B3_PANMI</name>
<dbReference type="AlphaFoldDB" id="A0A3L6T5B3"/>
<dbReference type="OrthoDB" id="696235at2759"/>
<evidence type="ECO:0000256" key="1">
    <source>
        <dbReference type="SAM" id="MobiDB-lite"/>
    </source>
</evidence>
<evidence type="ECO:0000313" key="2">
    <source>
        <dbReference type="EMBL" id="RLN31086.1"/>
    </source>
</evidence>
<comment type="caution">
    <text evidence="2">The sequence shown here is derived from an EMBL/GenBank/DDBJ whole genome shotgun (WGS) entry which is preliminary data.</text>
</comment>
<reference evidence="3" key="1">
    <citation type="journal article" date="2019" name="Nat. Commun.">
        <title>The genome of broomcorn millet.</title>
        <authorList>
            <person name="Zou C."/>
            <person name="Miki D."/>
            <person name="Li D."/>
            <person name="Tang Q."/>
            <person name="Xiao L."/>
            <person name="Rajput S."/>
            <person name="Deng P."/>
            <person name="Jia W."/>
            <person name="Huang R."/>
            <person name="Zhang M."/>
            <person name="Sun Y."/>
            <person name="Hu J."/>
            <person name="Fu X."/>
            <person name="Schnable P.S."/>
            <person name="Li F."/>
            <person name="Zhang H."/>
            <person name="Feng B."/>
            <person name="Zhu X."/>
            <person name="Liu R."/>
            <person name="Schnable J.C."/>
            <person name="Zhu J.-K."/>
            <person name="Zhang H."/>
        </authorList>
    </citation>
    <scope>NUCLEOTIDE SEQUENCE [LARGE SCALE GENOMIC DNA]</scope>
</reference>